<feature type="region of interest" description="Disordered" evidence="1">
    <location>
        <begin position="199"/>
        <end position="226"/>
    </location>
</feature>
<dbReference type="OrthoDB" id="346656at2759"/>
<proteinExistence type="predicted"/>
<protein>
    <submittedName>
        <fullName evidence="3">Uncharacterized protein</fullName>
    </submittedName>
</protein>
<name>U6GT45_EIMAC</name>
<keyword evidence="2" id="KW-0812">Transmembrane</keyword>
<keyword evidence="2" id="KW-0472">Membrane</keyword>
<accession>U6GT45</accession>
<dbReference type="VEuPathDB" id="ToxoDB:EAH_00027970"/>
<evidence type="ECO:0000313" key="3">
    <source>
        <dbReference type="EMBL" id="CDI82443.1"/>
    </source>
</evidence>
<reference evidence="3" key="2">
    <citation type="submission" date="2013-10" db="EMBL/GenBank/DDBJ databases">
        <authorList>
            <person name="Aslett M."/>
        </authorList>
    </citation>
    <scope>NUCLEOTIDE SEQUENCE</scope>
    <source>
        <strain evidence="3">Houghton</strain>
    </source>
</reference>
<dbReference type="EMBL" id="HG672392">
    <property type="protein sequence ID" value="CDI82443.1"/>
    <property type="molecule type" value="Genomic_DNA"/>
</dbReference>
<keyword evidence="2" id="KW-1133">Transmembrane helix</keyword>
<dbReference type="Proteomes" id="UP000018050">
    <property type="component" value="Unassembled WGS sequence"/>
</dbReference>
<organism evidence="3 4">
    <name type="scientific">Eimeria acervulina</name>
    <name type="common">Coccidian parasite</name>
    <dbReference type="NCBI Taxonomy" id="5801"/>
    <lineage>
        <taxon>Eukaryota</taxon>
        <taxon>Sar</taxon>
        <taxon>Alveolata</taxon>
        <taxon>Apicomplexa</taxon>
        <taxon>Conoidasida</taxon>
        <taxon>Coccidia</taxon>
        <taxon>Eucoccidiorida</taxon>
        <taxon>Eimeriorina</taxon>
        <taxon>Eimeriidae</taxon>
        <taxon>Eimeria</taxon>
    </lineage>
</organism>
<dbReference type="OMA" id="PKKRVYW"/>
<feature type="transmembrane region" description="Helical" evidence="2">
    <location>
        <begin position="342"/>
        <end position="364"/>
    </location>
</feature>
<evidence type="ECO:0000256" key="1">
    <source>
        <dbReference type="SAM" id="MobiDB-lite"/>
    </source>
</evidence>
<sequence>MPAALLRSTACLRQQGQQHGRELQNQKQEDFCSTVLEAELLQLLRHCRVQLEQLQRNPGVGVATPVWSSSNNSSRREGDILVPSEYAVKSAAAWARLLQNLQTLILLQQRLQKQQERHQQQPEASAPEAAAAAIAAFVQEMQQFCNNKSCCNSIRGTLMAQLPKKRVYWEQQAKAQHEQLLLQLVDRMLADLELWAEEAPSDDDAAASPVPAQVAGTEQQQRRQRQVVAEERHDILLLEDRRNRELLLPRDSIPMRKEPAAFVASPAAPRAESAVSDNQLEEHLLDTASEMKQGALMFKERLQKDNILLQRTAATQETLQQQQQRGLDAARKLLRVSFFSSLMPLLQLAISLAVTVAMISFILATPG</sequence>
<feature type="compositionally biased region" description="Low complexity" evidence="1">
    <location>
        <begin position="206"/>
        <end position="215"/>
    </location>
</feature>
<gene>
    <name evidence="3" type="ORF">EAH_00027970</name>
</gene>
<keyword evidence="4" id="KW-1185">Reference proteome</keyword>
<dbReference type="AlphaFoldDB" id="U6GT45"/>
<reference evidence="3" key="1">
    <citation type="submission" date="2013-10" db="EMBL/GenBank/DDBJ databases">
        <title>Genomic analysis of the causative agents of coccidiosis in chickens.</title>
        <authorList>
            <person name="Reid A.J."/>
            <person name="Blake D."/>
            <person name="Billington K."/>
            <person name="Browne H."/>
            <person name="Dunn M."/>
            <person name="Hung S."/>
            <person name="Kawahara F."/>
            <person name="Miranda-Saavedra D."/>
            <person name="Mourier T."/>
            <person name="Nagra H."/>
            <person name="Otto T.D."/>
            <person name="Rawlings N."/>
            <person name="Sanchez A."/>
            <person name="Sanders M."/>
            <person name="Subramaniam C."/>
            <person name="Tay Y."/>
            <person name="Dear P."/>
            <person name="Doerig C."/>
            <person name="Gruber A."/>
            <person name="Parkinson J."/>
            <person name="Shirley M."/>
            <person name="Wan K.L."/>
            <person name="Berriman M."/>
            <person name="Tomley F."/>
            <person name="Pain A."/>
        </authorList>
    </citation>
    <scope>NUCLEOTIDE SEQUENCE</scope>
    <source>
        <strain evidence="3">Houghton</strain>
    </source>
</reference>
<dbReference type="RefSeq" id="XP_013248155.1">
    <property type="nucleotide sequence ID" value="XM_013392701.1"/>
</dbReference>
<evidence type="ECO:0000313" key="4">
    <source>
        <dbReference type="Proteomes" id="UP000018050"/>
    </source>
</evidence>
<evidence type="ECO:0000256" key="2">
    <source>
        <dbReference type="SAM" id="Phobius"/>
    </source>
</evidence>
<dbReference type="GeneID" id="25270867"/>